<dbReference type="InterPro" id="IPR012349">
    <property type="entry name" value="Split_barrel_FMN-bd"/>
</dbReference>
<dbReference type="Proteomes" id="UP000307440">
    <property type="component" value="Unassembled WGS sequence"/>
</dbReference>
<proteinExistence type="predicted"/>
<gene>
    <name evidence="3" type="ORF">FA15DRAFT_670590</name>
</gene>
<dbReference type="Pfam" id="PF01243">
    <property type="entry name" value="PNPOx_N"/>
    <property type="match status" value="1"/>
</dbReference>
<dbReference type="Gene3D" id="2.30.110.10">
    <property type="entry name" value="Electron Transport, Fmn-binding Protein, Chain A"/>
    <property type="match status" value="1"/>
</dbReference>
<dbReference type="STRING" id="230819.A0A5C3KS22"/>
<dbReference type="PANTHER" id="PTHR39336">
    <property type="entry name" value="PYRIDOXAMINE PHOSPHATE OXIDASE FAMILY PROTEIN (AFU_ORTHOLOGUE AFUA_6G11440)"/>
    <property type="match status" value="1"/>
</dbReference>
<reference evidence="3 4" key="1">
    <citation type="journal article" date="2019" name="Nat. Ecol. Evol.">
        <title>Megaphylogeny resolves global patterns of mushroom evolution.</title>
        <authorList>
            <person name="Varga T."/>
            <person name="Krizsan K."/>
            <person name="Foldi C."/>
            <person name="Dima B."/>
            <person name="Sanchez-Garcia M."/>
            <person name="Sanchez-Ramirez S."/>
            <person name="Szollosi G.J."/>
            <person name="Szarkandi J.G."/>
            <person name="Papp V."/>
            <person name="Albert L."/>
            <person name="Andreopoulos W."/>
            <person name="Angelini C."/>
            <person name="Antonin V."/>
            <person name="Barry K.W."/>
            <person name="Bougher N.L."/>
            <person name="Buchanan P."/>
            <person name="Buyck B."/>
            <person name="Bense V."/>
            <person name="Catcheside P."/>
            <person name="Chovatia M."/>
            <person name="Cooper J."/>
            <person name="Damon W."/>
            <person name="Desjardin D."/>
            <person name="Finy P."/>
            <person name="Geml J."/>
            <person name="Haridas S."/>
            <person name="Hughes K."/>
            <person name="Justo A."/>
            <person name="Karasinski D."/>
            <person name="Kautmanova I."/>
            <person name="Kiss B."/>
            <person name="Kocsube S."/>
            <person name="Kotiranta H."/>
            <person name="LaButti K.M."/>
            <person name="Lechner B.E."/>
            <person name="Liimatainen K."/>
            <person name="Lipzen A."/>
            <person name="Lukacs Z."/>
            <person name="Mihaltcheva S."/>
            <person name="Morgado L.N."/>
            <person name="Niskanen T."/>
            <person name="Noordeloos M.E."/>
            <person name="Ohm R.A."/>
            <person name="Ortiz-Santana B."/>
            <person name="Ovrebo C."/>
            <person name="Racz N."/>
            <person name="Riley R."/>
            <person name="Savchenko A."/>
            <person name="Shiryaev A."/>
            <person name="Soop K."/>
            <person name="Spirin V."/>
            <person name="Szebenyi C."/>
            <person name="Tomsovsky M."/>
            <person name="Tulloss R.E."/>
            <person name="Uehling J."/>
            <person name="Grigoriev I.V."/>
            <person name="Vagvolgyi C."/>
            <person name="Papp T."/>
            <person name="Martin F.M."/>
            <person name="Miettinen O."/>
            <person name="Hibbett D.S."/>
            <person name="Nagy L.G."/>
        </authorList>
    </citation>
    <scope>NUCLEOTIDE SEQUENCE [LARGE SCALE GENOMIC DNA]</scope>
    <source>
        <strain evidence="3 4">CBS 121175</strain>
    </source>
</reference>
<keyword evidence="1" id="KW-0472">Membrane</keyword>
<keyword evidence="1" id="KW-0812">Transmembrane</keyword>
<evidence type="ECO:0000313" key="4">
    <source>
        <dbReference type="Proteomes" id="UP000307440"/>
    </source>
</evidence>
<sequence>MQIFDSIPASLIPWIDSQKVFWVATAPLSEDGHVNVSPKGCFDKTMNVIPDNESDARKPTSRAVWYEDFTGSGNETISHLRENGRITVMFTAFEGPPQILRLYGTGKVYEFGTPEYRGLLPPERRQPGSRAVIWVDIHKVITSCGYSIPFFTYKAPRVRLHKFAIPREQADYDASSESTLELSRPEKGIKSYWKVKNIKSIDGLPGLSSAFESPDPPTNWNSSSKAPEIVATQDDETLPTPVVQGSTPSPELGSSGLGNLLFGFGFGVLVGGIAVRYATR</sequence>
<dbReference type="AlphaFoldDB" id="A0A5C3KS22"/>
<dbReference type="OrthoDB" id="539398at2759"/>
<name>A0A5C3KS22_COPMA</name>
<feature type="transmembrane region" description="Helical" evidence="1">
    <location>
        <begin position="256"/>
        <end position="278"/>
    </location>
</feature>
<evidence type="ECO:0000256" key="1">
    <source>
        <dbReference type="SAM" id="Phobius"/>
    </source>
</evidence>
<evidence type="ECO:0000259" key="2">
    <source>
        <dbReference type="Pfam" id="PF01243"/>
    </source>
</evidence>
<dbReference type="EMBL" id="ML210221">
    <property type="protein sequence ID" value="TFK23312.1"/>
    <property type="molecule type" value="Genomic_DNA"/>
</dbReference>
<keyword evidence="4" id="KW-1185">Reference proteome</keyword>
<evidence type="ECO:0000313" key="3">
    <source>
        <dbReference type="EMBL" id="TFK23312.1"/>
    </source>
</evidence>
<dbReference type="PANTHER" id="PTHR39336:SF3">
    <property type="entry name" value="PYRIDOXAMINE PHOSPHATE OXIDASE"/>
    <property type="match status" value="1"/>
</dbReference>
<dbReference type="SUPFAM" id="SSF50475">
    <property type="entry name" value="FMN-binding split barrel"/>
    <property type="match status" value="1"/>
</dbReference>
<dbReference type="InterPro" id="IPR011576">
    <property type="entry name" value="Pyridox_Oxase_N"/>
</dbReference>
<keyword evidence="1" id="KW-1133">Transmembrane helix</keyword>
<feature type="domain" description="Pyridoxamine 5'-phosphate oxidase N-terminal" evidence="2">
    <location>
        <begin position="14"/>
        <end position="144"/>
    </location>
</feature>
<protein>
    <recommendedName>
        <fullName evidence="2">Pyridoxamine 5'-phosphate oxidase N-terminal domain-containing protein</fullName>
    </recommendedName>
</protein>
<organism evidence="3 4">
    <name type="scientific">Coprinopsis marcescibilis</name>
    <name type="common">Agaric fungus</name>
    <name type="synonym">Psathyrella marcescibilis</name>
    <dbReference type="NCBI Taxonomy" id="230819"/>
    <lineage>
        <taxon>Eukaryota</taxon>
        <taxon>Fungi</taxon>
        <taxon>Dikarya</taxon>
        <taxon>Basidiomycota</taxon>
        <taxon>Agaricomycotina</taxon>
        <taxon>Agaricomycetes</taxon>
        <taxon>Agaricomycetidae</taxon>
        <taxon>Agaricales</taxon>
        <taxon>Agaricineae</taxon>
        <taxon>Psathyrellaceae</taxon>
        <taxon>Coprinopsis</taxon>
    </lineage>
</organism>
<accession>A0A5C3KS22</accession>